<reference evidence="2" key="1">
    <citation type="submission" date="2022-11" db="UniProtKB">
        <authorList>
            <consortium name="WormBaseParasite"/>
        </authorList>
    </citation>
    <scope>IDENTIFICATION</scope>
</reference>
<accession>A0AC34GXS4</accession>
<organism evidence="1 2">
    <name type="scientific">Panagrolaimus sp. ES5</name>
    <dbReference type="NCBI Taxonomy" id="591445"/>
    <lineage>
        <taxon>Eukaryota</taxon>
        <taxon>Metazoa</taxon>
        <taxon>Ecdysozoa</taxon>
        <taxon>Nematoda</taxon>
        <taxon>Chromadorea</taxon>
        <taxon>Rhabditida</taxon>
        <taxon>Tylenchina</taxon>
        <taxon>Panagrolaimomorpha</taxon>
        <taxon>Panagrolaimoidea</taxon>
        <taxon>Panagrolaimidae</taxon>
        <taxon>Panagrolaimus</taxon>
    </lineage>
</organism>
<dbReference type="Proteomes" id="UP000887579">
    <property type="component" value="Unplaced"/>
</dbReference>
<dbReference type="WBParaSite" id="ES5_v2.g9708.t1">
    <property type="protein sequence ID" value="ES5_v2.g9708.t1"/>
    <property type="gene ID" value="ES5_v2.g9708"/>
</dbReference>
<proteinExistence type="predicted"/>
<evidence type="ECO:0000313" key="1">
    <source>
        <dbReference type="Proteomes" id="UP000887579"/>
    </source>
</evidence>
<evidence type="ECO:0000313" key="2">
    <source>
        <dbReference type="WBParaSite" id="ES5_v2.g9708.t1"/>
    </source>
</evidence>
<sequence>MWLIVYDSEMKKKKNQIRLEAIQNHEYRLFFKKDYIVVVVRCKEDDEEGIISCGYKEFNLKALTAEERKNSARKLREYNDIGWSFEAFTTQNELDDGIDMSRIYLVNEKLYLNYNYYYDLKAKKLINIQINADNHAALATAVVQLKILNFLFEDFKYPKQ</sequence>
<protein>
    <submittedName>
        <fullName evidence="2">Uncharacterized protein</fullName>
    </submittedName>
</protein>
<name>A0AC34GXS4_9BILA</name>